<accession>A0A6J5M5S5</accession>
<dbReference type="EMBL" id="LR796373">
    <property type="protein sequence ID" value="CAB4140486.1"/>
    <property type="molecule type" value="Genomic_DNA"/>
</dbReference>
<reference evidence="2" key="1">
    <citation type="submission" date="2020-04" db="EMBL/GenBank/DDBJ databases">
        <authorList>
            <person name="Chiriac C."/>
            <person name="Salcher M."/>
            <person name="Ghai R."/>
            <person name="Kavagutti S V."/>
        </authorList>
    </citation>
    <scope>NUCLEOTIDE SEQUENCE</scope>
</reference>
<gene>
    <name evidence="1" type="ORF">UFOVP356_5</name>
    <name evidence="2" type="ORF">UFOVP408_30</name>
    <name evidence="3" type="ORF">UFOVP676_43</name>
</gene>
<evidence type="ECO:0000313" key="1">
    <source>
        <dbReference type="EMBL" id="CAB4139911.1"/>
    </source>
</evidence>
<protein>
    <submittedName>
        <fullName evidence="2">Uncharacterized protein</fullName>
    </submittedName>
</protein>
<evidence type="ECO:0000313" key="3">
    <source>
        <dbReference type="EMBL" id="CAB4156943.1"/>
    </source>
</evidence>
<proteinExistence type="predicted"/>
<dbReference type="EMBL" id="LR796646">
    <property type="protein sequence ID" value="CAB4156943.1"/>
    <property type="molecule type" value="Genomic_DNA"/>
</dbReference>
<organism evidence="2">
    <name type="scientific">uncultured Caudovirales phage</name>
    <dbReference type="NCBI Taxonomy" id="2100421"/>
    <lineage>
        <taxon>Viruses</taxon>
        <taxon>Duplodnaviria</taxon>
        <taxon>Heunggongvirae</taxon>
        <taxon>Uroviricota</taxon>
        <taxon>Caudoviricetes</taxon>
        <taxon>Peduoviridae</taxon>
        <taxon>Maltschvirus</taxon>
        <taxon>Maltschvirus maltsch</taxon>
    </lineage>
</organism>
<dbReference type="EMBL" id="LR796369">
    <property type="protein sequence ID" value="CAB4139911.1"/>
    <property type="molecule type" value="Genomic_DNA"/>
</dbReference>
<sequence length="112" mass="13061">MIQQEDVERYSRLFMSIIIQAVQDAGIKPNQDEQRSQCNRIAEVVSAMEYLFGCDSDVFAYHASLIGANSDQIRESLLYRNQSIEINDSIVSPEKLRILRIRHRWHQRGNHV</sequence>
<evidence type="ECO:0000313" key="2">
    <source>
        <dbReference type="EMBL" id="CAB4140486.1"/>
    </source>
</evidence>
<name>A0A6J5M5S5_9CAUD</name>